<organism evidence="1">
    <name type="scientific">Lepeophtheirus salmonis</name>
    <name type="common">Salmon louse</name>
    <name type="synonym">Caligus salmonis</name>
    <dbReference type="NCBI Taxonomy" id="72036"/>
    <lineage>
        <taxon>Eukaryota</taxon>
        <taxon>Metazoa</taxon>
        <taxon>Ecdysozoa</taxon>
        <taxon>Arthropoda</taxon>
        <taxon>Crustacea</taxon>
        <taxon>Multicrustacea</taxon>
        <taxon>Hexanauplia</taxon>
        <taxon>Copepoda</taxon>
        <taxon>Siphonostomatoida</taxon>
        <taxon>Caligidae</taxon>
        <taxon>Lepeophtheirus</taxon>
    </lineage>
</organism>
<dbReference type="AlphaFoldDB" id="A0A0K2T195"/>
<feature type="non-terminal residue" evidence="1">
    <location>
        <position position="1"/>
    </location>
</feature>
<protein>
    <submittedName>
        <fullName evidence="1">Uncharacterized protein</fullName>
    </submittedName>
</protein>
<evidence type="ECO:0000313" key="1">
    <source>
        <dbReference type="EMBL" id="CDW19803.1"/>
    </source>
</evidence>
<name>A0A0K2T195_LEPSM</name>
<accession>A0A0K2T195</accession>
<proteinExistence type="predicted"/>
<reference evidence="1" key="1">
    <citation type="submission" date="2014-05" db="EMBL/GenBank/DDBJ databases">
        <authorList>
            <person name="Chronopoulou M."/>
        </authorList>
    </citation>
    <scope>NUCLEOTIDE SEQUENCE</scope>
    <source>
        <tissue evidence="1">Whole organism</tissue>
    </source>
</reference>
<sequence length="81" mass="9755">GYICTPKHFGHRHEQVVVTWCRVKTVECRKAWRSLDDVLLYTIHQCWPLLFTHWLQTVELFTVEGRIKRKNSLVVQHEPKE</sequence>
<dbReference type="EMBL" id="HACA01002442">
    <property type="protein sequence ID" value="CDW19803.1"/>
    <property type="molecule type" value="Transcribed_RNA"/>
</dbReference>